<reference evidence="1 2" key="1">
    <citation type="submission" date="2019-05" db="EMBL/GenBank/DDBJ databases">
        <title>Another draft genome of Portunus trituberculatus and its Hox gene families provides insights of decapod evolution.</title>
        <authorList>
            <person name="Jeong J.-H."/>
            <person name="Song I."/>
            <person name="Kim S."/>
            <person name="Choi T."/>
            <person name="Kim D."/>
            <person name="Ryu S."/>
            <person name="Kim W."/>
        </authorList>
    </citation>
    <scope>NUCLEOTIDE SEQUENCE [LARGE SCALE GENOMIC DNA]</scope>
    <source>
        <tissue evidence="1">Muscle</tissue>
    </source>
</reference>
<comment type="caution">
    <text evidence="1">The sequence shown here is derived from an EMBL/GenBank/DDBJ whole genome shotgun (WGS) entry which is preliminary data.</text>
</comment>
<evidence type="ECO:0000313" key="2">
    <source>
        <dbReference type="Proteomes" id="UP000324222"/>
    </source>
</evidence>
<dbReference type="AlphaFoldDB" id="A0A5B7GYJ2"/>
<evidence type="ECO:0000313" key="1">
    <source>
        <dbReference type="EMBL" id="MPC65080.1"/>
    </source>
</evidence>
<protein>
    <submittedName>
        <fullName evidence="1">Uncharacterized protein</fullName>
    </submittedName>
</protein>
<gene>
    <name evidence="1" type="ORF">E2C01_059206</name>
</gene>
<proteinExistence type="predicted"/>
<organism evidence="1 2">
    <name type="scientific">Portunus trituberculatus</name>
    <name type="common">Swimming crab</name>
    <name type="synonym">Neptunus trituberculatus</name>
    <dbReference type="NCBI Taxonomy" id="210409"/>
    <lineage>
        <taxon>Eukaryota</taxon>
        <taxon>Metazoa</taxon>
        <taxon>Ecdysozoa</taxon>
        <taxon>Arthropoda</taxon>
        <taxon>Crustacea</taxon>
        <taxon>Multicrustacea</taxon>
        <taxon>Malacostraca</taxon>
        <taxon>Eumalacostraca</taxon>
        <taxon>Eucarida</taxon>
        <taxon>Decapoda</taxon>
        <taxon>Pleocyemata</taxon>
        <taxon>Brachyura</taxon>
        <taxon>Eubrachyura</taxon>
        <taxon>Portunoidea</taxon>
        <taxon>Portunidae</taxon>
        <taxon>Portuninae</taxon>
        <taxon>Portunus</taxon>
    </lineage>
</organism>
<dbReference type="Proteomes" id="UP000324222">
    <property type="component" value="Unassembled WGS sequence"/>
</dbReference>
<dbReference type="EMBL" id="VSRR010022901">
    <property type="protein sequence ID" value="MPC65080.1"/>
    <property type="molecule type" value="Genomic_DNA"/>
</dbReference>
<name>A0A5B7GYJ2_PORTR</name>
<keyword evidence="2" id="KW-1185">Reference proteome</keyword>
<accession>A0A5B7GYJ2</accession>
<sequence>MARRDMQETLCHSPLGERPLHLSVNAYTDGGASLDSRGIPEVQRGVLQESMAARGVGASLTVLTQLC</sequence>